<organism evidence="2 3">
    <name type="scientific">Acinetobacter baumannii (strain 1295743)</name>
    <dbReference type="NCBI Taxonomy" id="1310613"/>
    <lineage>
        <taxon>Bacteria</taxon>
        <taxon>Pseudomonadati</taxon>
        <taxon>Pseudomonadota</taxon>
        <taxon>Gammaproteobacteria</taxon>
        <taxon>Moraxellales</taxon>
        <taxon>Moraxellaceae</taxon>
        <taxon>Acinetobacter</taxon>
        <taxon>Acinetobacter calcoaceticus/baumannii complex</taxon>
    </lineage>
</organism>
<dbReference type="GO" id="GO:0004343">
    <property type="term" value="F:glucosamine 6-phosphate N-acetyltransferase activity"/>
    <property type="evidence" value="ECO:0007669"/>
    <property type="project" value="TreeGrafter"/>
</dbReference>
<dbReference type="AlphaFoldDB" id="A0A009IV17"/>
<dbReference type="InterPro" id="IPR039143">
    <property type="entry name" value="GNPNAT1-like"/>
</dbReference>
<feature type="domain" description="N-acetyltransferase" evidence="1">
    <location>
        <begin position="1"/>
        <end position="139"/>
    </location>
</feature>
<dbReference type="CDD" id="cd04301">
    <property type="entry name" value="NAT_SF"/>
    <property type="match status" value="1"/>
</dbReference>
<dbReference type="Pfam" id="PF13673">
    <property type="entry name" value="Acetyltransf_10"/>
    <property type="match status" value="1"/>
</dbReference>
<proteinExistence type="predicted"/>
<dbReference type="PANTHER" id="PTHR13355:SF11">
    <property type="entry name" value="GLUCOSAMINE 6-PHOSPHATE N-ACETYLTRANSFERASE"/>
    <property type="match status" value="1"/>
</dbReference>
<dbReference type="PROSITE" id="PS51186">
    <property type="entry name" value="GNAT"/>
    <property type="match status" value="1"/>
</dbReference>
<accession>A0A009IV17</accession>
<dbReference type="EMBL" id="JEWH01000001">
    <property type="protein sequence ID" value="EXB07663.1"/>
    <property type="molecule type" value="Genomic_DNA"/>
</dbReference>
<evidence type="ECO:0000259" key="1">
    <source>
        <dbReference type="PROSITE" id="PS51186"/>
    </source>
</evidence>
<dbReference type="PANTHER" id="PTHR13355">
    <property type="entry name" value="GLUCOSAMINE 6-PHOSPHATE N-ACETYLTRANSFERASE"/>
    <property type="match status" value="1"/>
</dbReference>
<reference evidence="2 3" key="1">
    <citation type="submission" date="2014-02" db="EMBL/GenBank/DDBJ databases">
        <title>Comparative genomics and transcriptomics to identify genetic mechanisms underlying the emergence of carbapenem resistant Acinetobacter baumannii (CRAb).</title>
        <authorList>
            <person name="Harris A.D."/>
            <person name="Johnson K.J."/>
            <person name="George J."/>
            <person name="Shefchek K."/>
            <person name="Daugherty S.C."/>
            <person name="Parankush S."/>
            <person name="Sadzewicz L."/>
            <person name="Tallon L."/>
            <person name="Sengamalay N."/>
            <person name="Hazen T.H."/>
            <person name="Rasko D.A."/>
        </authorList>
    </citation>
    <scope>NUCLEOTIDE SEQUENCE [LARGE SCALE GENOMIC DNA]</scope>
    <source>
        <strain evidence="2 3">1295743</strain>
    </source>
</reference>
<dbReference type="SUPFAM" id="SSF55729">
    <property type="entry name" value="Acyl-CoA N-acyltransferases (Nat)"/>
    <property type="match status" value="1"/>
</dbReference>
<name>A0A009IV17_ACIB9</name>
<dbReference type="InterPro" id="IPR016181">
    <property type="entry name" value="Acyl_CoA_acyltransferase"/>
</dbReference>
<dbReference type="PATRIC" id="fig|1310613.3.peg.57"/>
<keyword evidence="2" id="KW-0808">Transferase</keyword>
<dbReference type="Gene3D" id="3.40.630.30">
    <property type="match status" value="1"/>
</dbReference>
<gene>
    <name evidence="2" type="ORF">J512_0057</name>
</gene>
<evidence type="ECO:0000313" key="2">
    <source>
        <dbReference type="EMBL" id="EXB07663.1"/>
    </source>
</evidence>
<dbReference type="InterPro" id="IPR000182">
    <property type="entry name" value="GNAT_dom"/>
</dbReference>
<protein>
    <submittedName>
        <fullName evidence="2">Acetyltransferase family protein</fullName>
    </submittedName>
</protein>
<dbReference type="Proteomes" id="UP000020595">
    <property type="component" value="Unassembled WGS sequence"/>
</dbReference>
<dbReference type="RefSeq" id="WP_000278732.1">
    <property type="nucleotide sequence ID" value="NZ_JEWH01000001.1"/>
</dbReference>
<evidence type="ECO:0000313" key="3">
    <source>
        <dbReference type="Proteomes" id="UP000020595"/>
    </source>
</evidence>
<sequence>MYKVIAGDWEQLEKGAKYIREQVFIQEQGIAPEDEWDDFDSIAMHFMVYDEGQPIATARLLPQHSVGRVAVIMPYRKQGIGKILMQHIIEYARQHKLPYLKLSAQTYVTAFYEALGFKVQGEVYQDCGIPHIDMTLALS</sequence>
<comment type="caution">
    <text evidence="2">The sequence shown here is derived from an EMBL/GenBank/DDBJ whole genome shotgun (WGS) entry which is preliminary data.</text>
</comment>